<evidence type="ECO:0000313" key="3">
    <source>
        <dbReference type="Proteomes" id="UP000030826"/>
    </source>
</evidence>
<keyword evidence="1" id="KW-0472">Membrane</keyword>
<name>A0A0B1QBV6_9HYPH</name>
<dbReference type="AlphaFoldDB" id="A0A0B1QBV6"/>
<reference evidence="2 3" key="1">
    <citation type="submission" date="2014-09" db="EMBL/GenBank/DDBJ databases">
        <title>Isolation and characterization of Aurantimonas altamirensis ON-56566 from clinical sample following a dog bite.</title>
        <authorList>
            <person name="Eshaghi A."/>
            <person name="Li A."/>
            <person name="Shahinas D."/>
            <person name="Bahn P."/>
            <person name="Kus J.V."/>
            <person name="Patel S.N."/>
        </authorList>
    </citation>
    <scope>NUCLEOTIDE SEQUENCE [LARGE SCALE GENOMIC DNA]</scope>
    <source>
        <strain evidence="2 3">ON-56566</strain>
    </source>
</reference>
<sequence length="95" mass="9945">MDPNAILIVAGAIVVSLIVRPDYALQIFGVLLIISSPLGVSMPGLGGGMPIVSIVTGMVLIGLGRVVFNLRIIVALIRAASPEAAQKVPARRWFI</sequence>
<gene>
    <name evidence="2" type="ORF">LA66_07025</name>
</gene>
<evidence type="ECO:0000256" key="1">
    <source>
        <dbReference type="SAM" id="Phobius"/>
    </source>
</evidence>
<dbReference type="Proteomes" id="UP000030826">
    <property type="component" value="Unassembled WGS sequence"/>
</dbReference>
<dbReference type="STRING" id="370622.LA66_07025"/>
<feature type="transmembrane region" description="Helical" evidence="1">
    <location>
        <begin position="48"/>
        <end position="68"/>
    </location>
</feature>
<keyword evidence="1" id="KW-1133">Transmembrane helix</keyword>
<dbReference type="EMBL" id="JRFJ01000001">
    <property type="protein sequence ID" value="KHJ56305.1"/>
    <property type="molecule type" value="Genomic_DNA"/>
</dbReference>
<proteinExistence type="predicted"/>
<protein>
    <submittedName>
        <fullName evidence="2">Uncharacterized protein</fullName>
    </submittedName>
</protein>
<keyword evidence="1" id="KW-0812">Transmembrane</keyword>
<comment type="caution">
    <text evidence="2">The sequence shown here is derived from an EMBL/GenBank/DDBJ whole genome shotgun (WGS) entry which is preliminary data.</text>
</comment>
<evidence type="ECO:0000313" key="2">
    <source>
        <dbReference type="EMBL" id="KHJ56305.1"/>
    </source>
</evidence>
<accession>A0A0B1QBV6</accession>
<dbReference type="RefSeq" id="WP_039189931.1">
    <property type="nucleotide sequence ID" value="NZ_JRFJ01000001.1"/>
</dbReference>
<organism evidence="2 3">
    <name type="scientific">Aureimonas altamirensis</name>
    <dbReference type="NCBI Taxonomy" id="370622"/>
    <lineage>
        <taxon>Bacteria</taxon>
        <taxon>Pseudomonadati</taxon>
        <taxon>Pseudomonadota</taxon>
        <taxon>Alphaproteobacteria</taxon>
        <taxon>Hyphomicrobiales</taxon>
        <taxon>Aurantimonadaceae</taxon>
        <taxon>Aureimonas</taxon>
    </lineage>
</organism>